<dbReference type="Pfam" id="PF07690">
    <property type="entry name" value="MFS_1"/>
    <property type="match status" value="1"/>
</dbReference>
<comment type="subcellular location">
    <subcellularLocation>
        <location evidence="1">Cell membrane</location>
        <topology evidence="1">Multi-pass membrane protein</topology>
    </subcellularLocation>
</comment>
<feature type="transmembrane region" description="Helical" evidence="7">
    <location>
        <begin position="388"/>
        <end position="410"/>
    </location>
</feature>
<proteinExistence type="predicted"/>
<evidence type="ECO:0000313" key="10">
    <source>
        <dbReference type="Proteomes" id="UP000076519"/>
    </source>
</evidence>
<protein>
    <submittedName>
        <fullName evidence="9">Putative MDR permease possible transmembrane efflux protein</fullName>
    </submittedName>
</protein>
<sequence>MYKKIFILMASCIGIFLCMLDTTVMNIALPAIQSGLHTNLSALSWAINAYTIIFAAFTIPLSKVAERLGMNKFYILGLFFFLIGSILSANSGDLSSLIIGRIIQSLGAATIFPLSMVIGINTMSLDKRTKVIAALGVTQGLAAALGPTIGGVLTQYFSWRWIFLINVPLISLSIILCLIFLQFREEKKEIKIDILGAVLSIIVLFSMTLALVQGREWGWASPIILLLMFTSIIGLFGFIFYERSIDFPMIPMRLFQSRQFNGAALTIILSNLFLVGVTVVLPTYFTKIQNKSELTAALLVTPISAMIFIFSPIAALLINKIGSRIIIAVGFFSMAVAYILFSTISMTSLPEVISACIFLGFGYGIIAGPILVLAAADFTGEMLTASQSVVGVLRQVGIVLAVAIFVTGLYNNISVAKKDAINEAQNQITKLSLPTKQKNMMLKQVEQKIESENSTSHFSNNHVTPQEKQKLITEKYTKIIQNMSNKTEESESEVLQQVTSEVNNKIDHINMEINGTIEKITIQTKKQFSIAFVKLYRSSIIFILLSMLVSMLFIKKKSI</sequence>
<dbReference type="Proteomes" id="UP000076519">
    <property type="component" value="Unassembled WGS sequence"/>
</dbReference>
<dbReference type="InterPro" id="IPR011701">
    <property type="entry name" value="MFS"/>
</dbReference>
<dbReference type="InterPro" id="IPR036259">
    <property type="entry name" value="MFS_trans_sf"/>
</dbReference>
<evidence type="ECO:0000256" key="4">
    <source>
        <dbReference type="ARBA" id="ARBA00022692"/>
    </source>
</evidence>
<dbReference type="PANTHER" id="PTHR42718">
    <property type="entry name" value="MAJOR FACILITATOR SUPERFAMILY MULTIDRUG TRANSPORTER MFSC"/>
    <property type="match status" value="1"/>
</dbReference>
<dbReference type="SUPFAM" id="SSF103473">
    <property type="entry name" value="MFS general substrate transporter"/>
    <property type="match status" value="2"/>
</dbReference>
<feature type="transmembrane region" description="Helical" evidence="7">
    <location>
        <begin position="132"/>
        <end position="153"/>
    </location>
</feature>
<feature type="transmembrane region" description="Helical" evidence="7">
    <location>
        <begin position="262"/>
        <end position="285"/>
    </location>
</feature>
<dbReference type="InterPro" id="IPR020846">
    <property type="entry name" value="MFS_dom"/>
</dbReference>
<feature type="transmembrane region" description="Helical" evidence="7">
    <location>
        <begin position="352"/>
        <end position="376"/>
    </location>
</feature>
<dbReference type="GO" id="GO:0022857">
    <property type="term" value="F:transmembrane transporter activity"/>
    <property type="evidence" value="ECO:0007669"/>
    <property type="project" value="InterPro"/>
</dbReference>
<feature type="transmembrane region" description="Helical" evidence="7">
    <location>
        <begin position="73"/>
        <end position="92"/>
    </location>
</feature>
<feature type="transmembrane region" description="Helical" evidence="7">
    <location>
        <begin position="193"/>
        <end position="213"/>
    </location>
</feature>
<feature type="transmembrane region" description="Helical" evidence="7">
    <location>
        <begin position="219"/>
        <end position="241"/>
    </location>
</feature>
<dbReference type="GO" id="GO:0005886">
    <property type="term" value="C:plasma membrane"/>
    <property type="evidence" value="ECO:0007669"/>
    <property type="project" value="UniProtKB-SubCell"/>
</dbReference>
<dbReference type="EMBL" id="LIYF01000046">
    <property type="protein sequence ID" value="KZK04739.1"/>
    <property type="molecule type" value="Genomic_DNA"/>
</dbReference>
<dbReference type="NCBIfam" id="TIGR00711">
    <property type="entry name" value="efflux_EmrB"/>
    <property type="match status" value="1"/>
</dbReference>
<feature type="transmembrane region" description="Helical" evidence="7">
    <location>
        <begin position="297"/>
        <end position="318"/>
    </location>
</feature>
<feature type="transmembrane region" description="Helical" evidence="7">
    <location>
        <begin position="325"/>
        <end position="346"/>
    </location>
</feature>
<keyword evidence="5 7" id="KW-1133">Transmembrane helix</keyword>
<comment type="caution">
    <text evidence="9">The sequence shown here is derived from an EMBL/GenBank/DDBJ whole genome shotgun (WGS) entry which is preliminary data.</text>
</comment>
<dbReference type="InterPro" id="IPR004638">
    <property type="entry name" value="EmrB-like"/>
</dbReference>
<dbReference type="AlphaFoldDB" id="A0A161VZE5"/>
<evidence type="ECO:0000256" key="3">
    <source>
        <dbReference type="ARBA" id="ARBA00022475"/>
    </source>
</evidence>
<dbReference type="Gene3D" id="1.20.1720.10">
    <property type="entry name" value="Multidrug resistance protein D"/>
    <property type="match status" value="1"/>
</dbReference>
<gene>
    <name evidence="9" type="ORF">AB996_2225</name>
</gene>
<keyword evidence="6 7" id="KW-0472">Membrane</keyword>
<keyword evidence="2" id="KW-0813">Transport</keyword>
<dbReference type="RefSeq" id="WP_063282383.1">
    <property type="nucleotide sequence ID" value="NZ_LIYF01000046.1"/>
</dbReference>
<reference evidence="9 10" key="1">
    <citation type="submission" date="2015-08" db="EMBL/GenBank/DDBJ databases">
        <title>Draft Genome Sequences of 11 Lactococcus lactis subspecies cremoris strains.</title>
        <authorList>
            <person name="Wels M."/>
            <person name="Backus L."/>
            <person name="Boekhorst J."/>
            <person name="Dijkstra A."/>
            <person name="Beerthuizen M."/>
            <person name="Siezen R."/>
            <person name="Bachmann H."/>
            <person name="Van Hijum S."/>
        </authorList>
    </citation>
    <scope>NUCLEOTIDE SEQUENCE [LARGE SCALE GENOMIC DNA]</scope>
    <source>
        <strain evidence="9 10">KW10</strain>
    </source>
</reference>
<evidence type="ECO:0000256" key="2">
    <source>
        <dbReference type="ARBA" id="ARBA00022448"/>
    </source>
</evidence>
<evidence type="ECO:0000256" key="6">
    <source>
        <dbReference type="ARBA" id="ARBA00023136"/>
    </source>
</evidence>
<dbReference type="PRINTS" id="PR01036">
    <property type="entry name" value="TCRTETB"/>
</dbReference>
<evidence type="ECO:0000256" key="1">
    <source>
        <dbReference type="ARBA" id="ARBA00004651"/>
    </source>
</evidence>
<evidence type="ECO:0000313" key="9">
    <source>
        <dbReference type="EMBL" id="KZK04739.1"/>
    </source>
</evidence>
<evidence type="ECO:0000256" key="5">
    <source>
        <dbReference type="ARBA" id="ARBA00022989"/>
    </source>
</evidence>
<keyword evidence="3" id="KW-1003">Cell membrane</keyword>
<keyword evidence="4 7" id="KW-0812">Transmembrane</keyword>
<dbReference type="CDD" id="cd17321">
    <property type="entry name" value="MFS_MMR_MDR_like"/>
    <property type="match status" value="1"/>
</dbReference>
<name>A0A161VZE5_LACLC</name>
<dbReference type="PROSITE" id="PS50850">
    <property type="entry name" value="MFS"/>
    <property type="match status" value="1"/>
</dbReference>
<feature type="transmembrane region" description="Helical" evidence="7">
    <location>
        <begin position="98"/>
        <end position="120"/>
    </location>
</feature>
<dbReference type="PANTHER" id="PTHR42718:SF46">
    <property type="entry name" value="BLR6921 PROTEIN"/>
    <property type="match status" value="1"/>
</dbReference>
<feature type="domain" description="Major facilitator superfamily (MFS) profile" evidence="8">
    <location>
        <begin position="7"/>
        <end position="438"/>
    </location>
</feature>
<organism evidence="9 10">
    <name type="scientific">Lactococcus lactis subsp. cremoris</name>
    <name type="common">Streptococcus cremoris</name>
    <dbReference type="NCBI Taxonomy" id="1359"/>
    <lineage>
        <taxon>Bacteria</taxon>
        <taxon>Bacillati</taxon>
        <taxon>Bacillota</taxon>
        <taxon>Bacilli</taxon>
        <taxon>Lactobacillales</taxon>
        <taxon>Streptococcaceae</taxon>
        <taxon>Lactococcus</taxon>
    </lineage>
</organism>
<feature type="transmembrane region" description="Helical" evidence="7">
    <location>
        <begin position="42"/>
        <end position="61"/>
    </location>
</feature>
<evidence type="ECO:0000259" key="8">
    <source>
        <dbReference type="PROSITE" id="PS50850"/>
    </source>
</evidence>
<feature type="transmembrane region" description="Helical" evidence="7">
    <location>
        <begin position="159"/>
        <end position="181"/>
    </location>
</feature>
<accession>A0A161VZE5</accession>
<dbReference type="Gene3D" id="1.20.1250.20">
    <property type="entry name" value="MFS general substrate transporter like domains"/>
    <property type="match status" value="1"/>
</dbReference>
<evidence type="ECO:0000256" key="7">
    <source>
        <dbReference type="SAM" id="Phobius"/>
    </source>
</evidence>
<feature type="transmembrane region" description="Helical" evidence="7">
    <location>
        <begin position="535"/>
        <end position="554"/>
    </location>
</feature>
<dbReference type="PATRIC" id="fig|1359.32.peg.892"/>